<evidence type="ECO:0000313" key="2">
    <source>
        <dbReference type="Proteomes" id="UP000676194"/>
    </source>
</evidence>
<dbReference type="PANTHER" id="PTHR43861:SF6">
    <property type="entry name" value="METHYLTRANSFERASE TYPE 11"/>
    <property type="match status" value="1"/>
</dbReference>
<accession>A0A8E6EVV4</accession>
<sequence>MVSALQVLEKVEGSVSVNWQDVPCPGCRSQDAKLVLEAPDLAPPKDGLWFAVVQCKRCGLHYTNPRPDEKSIADFYAEDYRPHRKPQNSRRNFRNWYPLGALRGRASERRGLAWQGNGRLLDFGCGGGSFLARMADQGWKVEGVDFSEKTVEMIRDKLGLKVHHGTLPHPELQPASFDVITMWHSLEHVHDPMEVLAEAYRLLAPEGRLLIAVPNIKSWQFKWFGKAWFALDLPRHLTHFCPKTLRLMLELNGFQVENLRGIKHADWLRSSAKLATRIGQKSYFQKLFRYKLPSRLAAWICYMFGKSDCMLAIAIRPK</sequence>
<dbReference type="AlphaFoldDB" id="A0A8E6EVV4"/>
<dbReference type="Gene3D" id="3.40.50.150">
    <property type="entry name" value="Vaccinia Virus protein VP39"/>
    <property type="match status" value="1"/>
</dbReference>
<dbReference type="Pfam" id="PF13489">
    <property type="entry name" value="Methyltransf_23"/>
    <property type="match status" value="1"/>
</dbReference>
<keyword evidence="1" id="KW-0489">Methyltransferase</keyword>
<organism evidence="1 2">
    <name type="scientific">Telmatocola sphagniphila</name>
    <dbReference type="NCBI Taxonomy" id="1123043"/>
    <lineage>
        <taxon>Bacteria</taxon>
        <taxon>Pseudomonadati</taxon>
        <taxon>Planctomycetota</taxon>
        <taxon>Planctomycetia</taxon>
        <taxon>Gemmatales</taxon>
        <taxon>Gemmataceae</taxon>
    </lineage>
</organism>
<dbReference type="RefSeq" id="WP_213497987.1">
    <property type="nucleotide sequence ID" value="NZ_CP074694.1"/>
</dbReference>
<dbReference type="GO" id="GO:0008168">
    <property type="term" value="F:methyltransferase activity"/>
    <property type="evidence" value="ECO:0007669"/>
    <property type="project" value="UniProtKB-KW"/>
</dbReference>
<name>A0A8E6EVV4_9BACT</name>
<dbReference type="InterPro" id="IPR029063">
    <property type="entry name" value="SAM-dependent_MTases_sf"/>
</dbReference>
<keyword evidence="1" id="KW-0808">Transferase</keyword>
<dbReference type="GO" id="GO:0032259">
    <property type="term" value="P:methylation"/>
    <property type="evidence" value="ECO:0007669"/>
    <property type="project" value="UniProtKB-KW"/>
</dbReference>
<dbReference type="Proteomes" id="UP000676194">
    <property type="component" value="Chromosome"/>
</dbReference>
<dbReference type="SUPFAM" id="SSF53335">
    <property type="entry name" value="S-adenosyl-L-methionine-dependent methyltransferases"/>
    <property type="match status" value="1"/>
</dbReference>
<proteinExistence type="predicted"/>
<reference evidence="1" key="1">
    <citation type="submission" date="2021-05" db="EMBL/GenBank/DDBJ databases">
        <title>Complete genome sequence of the cellulolytic planctomycete Telmatocola sphagniphila SP2T and characterization of the first cellulase from planctomycetes.</title>
        <authorList>
            <person name="Rakitin A.L."/>
            <person name="Beletsky A.V."/>
            <person name="Naumoff D.G."/>
            <person name="Kulichevskaya I.S."/>
            <person name="Mardanov A.V."/>
            <person name="Ravin N.V."/>
            <person name="Dedysh S.N."/>
        </authorList>
    </citation>
    <scope>NUCLEOTIDE SEQUENCE</scope>
    <source>
        <strain evidence="1">SP2T</strain>
    </source>
</reference>
<dbReference type="KEGG" id="tsph:KIH39_04050"/>
<dbReference type="PANTHER" id="PTHR43861">
    <property type="entry name" value="TRANS-ACONITATE 2-METHYLTRANSFERASE-RELATED"/>
    <property type="match status" value="1"/>
</dbReference>
<evidence type="ECO:0000313" key="1">
    <source>
        <dbReference type="EMBL" id="QVL33097.1"/>
    </source>
</evidence>
<gene>
    <name evidence="1" type="ORF">KIH39_04050</name>
</gene>
<dbReference type="EMBL" id="CP074694">
    <property type="protein sequence ID" value="QVL33097.1"/>
    <property type="molecule type" value="Genomic_DNA"/>
</dbReference>
<dbReference type="CDD" id="cd02440">
    <property type="entry name" value="AdoMet_MTases"/>
    <property type="match status" value="1"/>
</dbReference>
<keyword evidence="2" id="KW-1185">Reference proteome</keyword>
<protein>
    <submittedName>
        <fullName evidence="1">Class I SAM-dependent methyltransferase</fullName>
    </submittedName>
</protein>